<accession>A0A2U2EIZ2</accession>
<reference evidence="2 4" key="1">
    <citation type="submission" date="2014-09" db="EMBL/GenBank/DDBJ databases">
        <title>Butyrate-producing bacteria isolated from human gut.</title>
        <authorList>
            <person name="Zhang Q."/>
            <person name="Zhao L."/>
        </authorList>
    </citation>
    <scope>NUCLEOTIDE SEQUENCE [LARGE SCALE GENOMIC DNA]</scope>
    <source>
        <strain evidence="2 4">R22</strain>
    </source>
</reference>
<feature type="transmembrane region" description="Helical" evidence="1">
    <location>
        <begin position="109"/>
        <end position="130"/>
    </location>
</feature>
<dbReference type="InterPro" id="IPR001927">
    <property type="entry name" value="Na/Gal_symport"/>
</dbReference>
<name>A0A2U2EIZ2_9FIRM</name>
<dbReference type="Pfam" id="PF13347">
    <property type="entry name" value="MFS_2"/>
    <property type="match status" value="1"/>
</dbReference>
<feature type="transmembrane region" description="Helical" evidence="1">
    <location>
        <begin position="48"/>
        <end position="72"/>
    </location>
</feature>
<evidence type="ECO:0000313" key="5">
    <source>
        <dbReference type="Proteomes" id="UP000285865"/>
    </source>
</evidence>
<keyword evidence="1" id="KW-1133">Transmembrane helix</keyword>
<dbReference type="PANTHER" id="PTHR11328">
    <property type="entry name" value="MAJOR FACILITATOR SUPERFAMILY DOMAIN-CONTAINING PROTEIN"/>
    <property type="match status" value="1"/>
</dbReference>
<dbReference type="InterPro" id="IPR039672">
    <property type="entry name" value="MFS_2"/>
</dbReference>
<dbReference type="Gene3D" id="1.20.1250.20">
    <property type="entry name" value="MFS general substrate transporter like domains"/>
    <property type="match status" value="1"/>
</dbReference>
<feature type="transmembrane region" description="Helical" evidence="1">
    <location>
        <begin position="296"/>
        <end position="315"/>
    </location>
</feature>
<dbReference type="EMBL" id="JRFS01000008">
    <property type="protein sequence ID" value="PWE84427.1"/>
    <property type="molecule type" value="Genomic_DNA"/>
</dbReference>
<protein>
    <submittedName>
        <fullName evidence="3">MFS transporter</fullName>
    </submittedName>
</protein>
<evidence type="ECO:0000313" key="4">
    <source>
        <dbReference type="Proteomes" id="UP000245905"/>
    </source>
</evidence>
<dbReference type="EMBL" id="QRKN01000020">
    <property type="protein sequence ID" value="RHI17663.1"/>
    <property type="molecule type" value="Genomic_DNA"/>
</dbReference>
<dbReference type="InterPro" id="IPR036259">
    <property type="entry name" value="MFS_trans_sf"/>
</dbReference>
<feature type="transmembrane region" description="Helical" evidence="1">
    <location>
        <begin position="264"/>
        <end position="284"/>
    </location>
</feature>
<dbReference type="AlphaFoldDB" id="A0A2U2EIZ2"/>
<dbReference type="GO" id="GO:0005886">
    <property type="term" value="C:plasma membrane"/>
    <property type="evidence" value="ECO:0007669"/>
    <property type="project" value="TreeGrafter"/>
</dbReference>
<feature type="transmembrane region" description="Helical" evidence="1">
    <location>
        <begin position="405"/>
        <end position="424"/>
    </location>
</feature>
<sequence>MKKHKIGWQTTKKERLSYYLFFSGQLIFNTIVMSFVLVLLLNIGMNEILAGTIILAPKIWDAVNDTLFGFVVDRIHLKGGRFLPWIKLSAIIMPIATIFLFSVPDSMGVTGKCVWVIVGYILWDTGYTISDTPIYALSTSMTNNMDERTTILSFRGITGAIGGLLASIIIPLLYGSNGVNLGWPVTAIVISVIGFVCMLPVGFCAKERFHEEQAEEATFKELFSALLHNKNLFIIIVVRFLFLLTFTMEVLNPIFAQYVMGNEAIASVLAMLISLPTILLAVLLPTLTRHFDKTRLLLFCMVLYAVTSVIQYFVGYENMPMFLAFTMIRAIGYGGVTSLMFMFVPDCIEYGQYTTGRRNAGTSFSLQTFVCKLNSAIISTVTAYVISVMGFSAADVTSAGQRGVWFTYTVFASVGAFIAIPIMAKCYKLRDKDVAIMIACNNGDITKEKAEEYINGKEK</sequence>
<dbReference type="Proteomes" id="UP000285865">
    <property type="component" value="Unassembled WGS sequence"/>
</dbReference>
<comment type="caution">
    <text evidence="2">The sequence shown here is derived from an EMBL/GenBank/DDBJ whole genome shotgun (WGS) entry which is preliminary data.</text>
</comment>
<feature type="transmembrane region" description="Helical" evidence="1">
    <location>
        <begin position="20"/>
        <end position="42"/>
    </location>
</feature>
<proteinExistence type="predicted"/>
<dbReference type="SUPFAM" id="SSF103473">
    <property type="entry name" value="MFS general substrate transporter"/>
    <property type="match status" value="1"/>
</dbReference>
<dbReference type="GO" id="GO:0015293">
    <property type="term" value="F:symporter activity"/>
    <property type="evidence" value="ECO:0007669"/>
    <property type="project" value="InterPro"/>
</dbReference>
<gene>
    <name evidence="3" type="ORF">DW172_14860</name>
    <name evidence="2" type="ORF">LD38_04535</name>
</gene>
<dbReference type="PANTHER" id="PTHR11328:SF24">
    <property type="entry name" value="MAJOR FACILITATOR SUPERFAMILY (MFS) PROFILE DOMAIN-CONTAINING PROTEIN"/>
    <property type="match status" value="1"/>
</dbReference>
<dbReference type="GO" id="GO:0008643">
    <property type="term" value="P:carbohydrate transport"/>
    <property type="evidence" value="ECO:0007669"/>
    <property type="project" value="InterPro"/>
</dbReference>
<dbReference type="Proteomes" id="UP000245905">
    <property type="component" value="Unassembled WGS sequence"/>
</dbReference>
<keyword evidence="1" id="KW-0472">Membrane</keyword>
<evidence type="ECO:0000256" key="1">
    <source>
        <dbReference type="SAM" id="Phobius"/>
    </source>
</evidence>
<dbReference type="GO" id="GO:0006814">
    <property type="term" value="P:sodium ion transport"/>
    <property type="evidence" value="ECO:0007669"/>
    <property type="project" value="InterPro"/>
</dbReference>
<dbReference type="NCBIfam" id="TIGR00792">
    <property type="entry name" value="gph"/>
    <property type="match status" value="1"/>
</dbReference>
<dbReference type="CDD" id="cd17332">
    <property type="entry name" value="MFS_MelB_like"/>
    <property type="match status" value="1"/>
</dbReference>
<feature type="transmembrane region" description="Helical" evidence="1">
    <location>
        <begin position="151"/>
        <end position="175"/>
    </location>
</feature>
<feature type="transmembrane region" description="Helical" evidence="1">
    <location>
        <begin position="321"/>
        <end position="348"/>
    </location>
</feature>
<evidence type="ECO:0000313" key="3">
    <source>
        <dbReference type="EMBL" id="RHI17663.1"/>
    </source>
</evidence>
<feature type="transmembrane region" description="Helical" evidence="1">
    <location>
        <begin position="84"/>
        <end position="103"/>
    </location>
</feature>
<feature type="transmembrane region" description="Helical" evidence="1">
    <location>
        <begin position="369"/>
        <end position="393"/>
    </location>
</feature>
<evidence type="ECO:0000313" key="2">
    <source>
        <dbReference type="EMBL" id="PWE84427.1"/>
    </source>
</evidence>
<feature type="transmembrane region" description="Helical" evidence="1">
    <location>
        <begin position="181"/>
        <end position="203"/>
    </location>
</feature>
<reference evidence="3 5" key="2">
    <citation type="submission" date="2018-08" db="EMBL/GenBank/DDBJ databases">
        <title>A genome reference for cultivated species of the human gut microbiota.</title>
        <authorList>
            <person name="Zou Y."/>
            <person name="Xue W."/>
            <person name="Luo G."/>
        </authorList>
    </citation>
    <scope>NUCLEOTIDE SEQUENCE [LARGE SCALE GENOMIC DNA]</scope>
    <source>
        <strain evidence="3 5">AM16-11</strain>
    </source>
</reference>
<keyword evidence="1" id="KW-0812">Transmembrane</keyword>
<organism evidence="2 4">
    <name type="scientific">Agathobacter rectalis</name>
    <dbReference type="NCBI Taxonomy" id="39491"/>
    <lineage>
        <taxon>Bacteria</taxon>
        <taxon>Bacillati</taxon>
        <taxon>Bacillota</taxon>
        <taxon>Clostridia</taxon>
        <taxon>Lachnospirales</taxon>
        <taxon>Lachnospiraceae</taxon>
        <taxon>Agathobacter</taxon>
    </lineage>
</organism>
<feature type="transmembrane region" description="Helical" evidence="1">
    <location>
        <begin position="232"/>
        <end position="252"/>
    </location>
</feature>
<dbReference type="RefSeq" id="WP_109257477.1">
    <property type="nucleotide sequence ID" value="NZ_JRFS01000008.1"/>
</dbReference>